<name>M8CEK6_AEGTA</name>
<proteinExistence type="predicted"/>
<dbReference type="EnsemblPlants" id="EMT25577">
    <property type="protein sequence ID" value="EMT25577"/>
    <property type="gene ID" value="F775_24623"/>
</dbReference>
<organism evidence="1">
    <name type="scientific">Aegilops tauschii</name>
    <name type="common">Tausch's goatgrass</name>
    <name type="synonym">Aegilops squarrosa</name>
    <dbReference type="NCBI Taxonomy" id="37682"/>
    <lineage>
        <taxon>Eukaryota</taxon>
        <taxon>Viridiplantae</taxon>
        <taxon>Streptophyta</taxon>
        <taxon>Embryophyta</taxon>
        <taxon>Tracheophyta</taxon>
        <taxon>Spermatophyta</taxon>
        <taxon>Magnoliopsida</taxon>
        <taxon>Liliopsida</taxon>
        <taxon>Poales</taxon>
        <taxon>Poaceae</taxon>
        <taxon>BOP clade</taxon>
        <taxon>Pooideae</taxon>
        <taxon>Triticodae</taxon>
        <taxon>Triticeae</taxon>
        <taxon>Triticinae</taxon>
        <taxon>Aegilops</taxon>
    </lineage>
</organism>
<dbReference type="AlphaFoldDB" id="M8CEK6"/>
<reference evidence="1" key="1">
    <citation type="submission" date="2015-06" db="UniProtKB">
        <authorList>
            <consortium name="EnsemblPlants"/>
        </authorList>
    </citation>
    <scope>IDENTIFICATION</scope>
</reference>
<evidence type="ECO:0000313" key="1">
    <source>
        <dbReference type="EnsemblPlants" id="EMT25577"/>
    </source>
</evidence>
<sequence length="158" mass="16988">MPLLSPIPRKNFSGVQVLLDFGCSVCWPPGTAPSGTPSGRGSRCNGRATPCGEALAVGDHVRPLASLVAAQKESSYAPPVLYSLCELQQHQVDAVVGVRRLCLRCRGWSYYRLSNGGKQATAATKHMEFLVVNPSANALMICAWCTYTFFGTKAVVRL</sequence>
<accession>M8CEK6</accession>
<protein>
    <submittedName>
        <fullName evidence="1">Uncharacterized protein</fullName>
    </submittedName>
</protein>